<keyword evidence="3" id="KW-1185">Reference proteome</keyword>
<proteinExistence type="predicted"/>
<feature type="signal peptide" evidence="1">
    <location>
        <begin position="1"/>
        <end position="22"/>
    </location>
</feature>
<reference evidence="2" key="1">
    <citation type="submission" date="2023-06" db="EMBL/GenBank/DDBJ databases">
        <title>Draft genome of Marssonina rosae.</title>
        <authorList>
            <person name="Cheng Q."/>
        </authorList>
    </citation>
    <scope>NUCLEOTIDE SEQUENCE</scope>
    <source>
        <strain evidence="2">R4</strain>
    </source>
</reference>
<dbReference type="EMBL" id="JAUBYV010000001">
    <property type="protein sequence ID" value="KAK2629582.1"/>
    <property type="molecule type" value="Genomic_DNA"/>
</dbReference>
<evidence type="ECO:0000313" key="2">
    <source>
        <dbReference type="EMBL" id="KAK2629582.1"/>
    </source>
</evidence>
<protein>
    <submittedName>
        <fullName evidence="2">Uncharacterized protein</fullName>
    </submittedName>
</protein>
<evidence type="ECO:0000256" key="1">
    <source>
        <dbReference type="SAM" id="SignalP"/>
    </source>
</evidence>
<sequence>MSTLVRTCAVLFAAFLATGSLAGPAINPKNIEVAPALQERIIPSITLGSFDISSSHVDDILFDVTQTGGIDLTNTDSTGIKATCISCTTHGNVTFSTDGVGKNATLIEDITSLFENPDPDRLVVEAFDLNIKVAFENVGGRFELGVESGGESTYSFPLFSIATPFGAALSEDLSFGMVLFVDLVFSLSAEVDWSGGFEFAFPEGAFIMVDPLKGTIVDHGFTGGKTNALPVIVTTASQATTFKASLRVRVQAGTTVILFGTGFDFELGIFVDLIEYVATISSTPECPQLITQGLDVAIGAYAHAVGEINYMALGVAPAVITTILEVPLPNRCLGSTFPTSVPAYVTNPSVPVVATSFVAPISSIPSAGPAPLQTPTFSPAGGYPAGSAVTPAPALITSTLYSMDLITLTTCSNTVLRCPPDATAEYIITKTKKFYTTICPPGASVPTTLPTPTAVPLQTFTAQGSASIPAYSAVPLSSSTPIGLVETPIGIPLASYPLNSALPPSSTIRLTRTIRRTKVLTTTITRTIPPSSSTQPVTTVVITHLNFVPCPTAIVETIYTPNWTKPVYTMPTGVAFPVPFPNWNEKVPKFTPIIPSVPVITSANVTSKPVAVTPTSNPFVEYMPSTTSTPGYDAPSVTPGLWNTTAVTTESTTMSTTGSPPNPTYPISFQNASSRSIDRSSVVLALVMSIFAFALL</sequence>
<accession>A0AAD9WFB6</accession>
<keyword evidence="1" id="KW-0732">Signal</keyword>
<dbReference type="AlphaFoldDB" id="A0AAD9WFB6"/>
<name>A0AAD9WFB6_9HELO</name>
<evidence type="ECO:0000313" key="3">
    <source>
        <dbReference type="Proteomes" id="UP001285354"/>
    </source>
</evidence>
<comment type="caution">
    <text evidence="2">The sequence shown here is derived from an EMBL/GenBank/DDBJ whole genome shotgun (WGS) entry which is preliminary data.</text>
</comment>
<dbReference type="Proteomes" id="UP001285354">
    <property type="component" value="Unassembled WGS sequence"/>
</dbReference>
<feature type="chain" id="PRO_5042024623" evidence="1">
    <location>
        <begin position="23"/>
        <end position="696"/>
    </location>
</feature>
<organism evidence="2 3">
    <name type="scientific">Diplocarpon rosae</name>
    <dbReference type="NCBI Taxonomy" id="946125"/>
    <lineage>
        <taxon>Eukaryota</taxon>
        <taxon>Fungi</taxon>
        <taxon>Dikarya</taxon>
        <taxon>Ascomycota</taxon>
        <taxon>Pezizomycotina</taxon>
        <taxon>Leotiomycetes</taxon>
        <taxon>Helotiales</taxon>
        <taxon>Drepanopezizaceae</taxon>
        <taxon>Diplocarpon</taxon>
    </lineage>
</organism>
<gene>
    <name evidence="2" type="ORF">QTJ16_000402</name>
</gene>